<evidence type="ECO:0000256" key="1">
    <source>
        <dbReference type="ARBA" id="ARBA00001968"/>
    </source>
</evidence>
<sequence>MSMSSSTEPTLVLASASPRRQELISLLGLPVQIQPSRVEEDTPTQWTPIQVVEGLALRKAQAVKDQLVLEEHPNSIVVGSDTIVVLDGDVLGKPSDDDHAFEMLRRLAGRTHEVYTGVALLSVADHKSVISHRVTRVKMRTLTDEQLLRYVATGESMDKAGAYGIQELGSLLVDSIEGCYFNVVGLPISLLADLLVDFGVNRP</sequence>
<proteinExistence type="inferred from homology"/>
<dbReference type="Pfam" id="PF02545">
    <property type="entry name" value="Maf"/>
    <property type="match status" value="1"/>
</dbReference>
<evidence type="ECO:0000256" key="2">
    <source>
        <dbReference type="ARBA" id="ARBA00022801"/>
    </source>
</evidence>
<evidence type="ECO:0000313" key="4">
    <source>
        <dbReference type="EMBL" id="WEK55353.1"/>
    </source>
</evidence>
<organism evidence="4 5">
    <name type="scientific">Candidatus Cohnella colombiensis</name>
    <dbReference type="NCBI Taxonomy" id="3121368"/>
    <lineage>
        <taxon>Bacteria</taxon>
        <taxon>Bacillati</taxon>
        <taxon>Bacillota</taxon>
        <taxon>Bacilli</taxon>
        <taxon>Bacillales</taxon>
        <taxon>Paenibacillaceae</taxon>
        <taxon>Cohnella</taxon>
    </lineage>
</organism>
<comment type="catalytic activity">
    <reaction evidence="3">
        <text>UTP + H2O = UMP + diphosphate + H(+)</text>
        <dbReference type="Rhea" id="RHEA:29395"/>
        <dbReference type="ChEBI" id="CHEBI:15377"/>
        <dbReference type="ChEBI" id="CHEBI:15378"/>
        <dbReference type="ChEBI" id="CHEBI:33019"/>
        <dbReference type="ChEBI" id="CHEBI:46398"/>
        <dbReference type="ChEBI" id="CHEBI:57865"/>
        <dbReference type="EC" id="3.6.1.9"/>
    </reaction>
</comment>
<name>A0AA95F1V6_9BACL</name>
<keyword evidence="3" id="KW-0546">Nucleotide metabolism</keyword>
<feature type="site" description="Important for substrate specificity" evidence="3">
    <location>
        <position position="19"/>
    </location>
</feature>
<accession>A0AA95F1V6</accession>
<dbReference type="NCBIfam" id="TIGR00172">
    <property type="entry name" value="maf"/>
    <property type="match status" value="1"/>
</dbReference>
<comment type="similarity">
    <text evidence="3">Belongs to the Maf family. YhdE subfamily.</text>
</comment>
<keyword evidence="3" id="KW-0963">Cytoplasm</keyword>
<comment type="function">
    <text evidence="3">Nucleoside triphosphate pyrophosphatase that hydrolyzes dTTP and UTP. May have a dual role in cell division arrest and in preventing the incorporation of modified nucleotides into cellular nucleic acids.</text>
</comment>
<evidence type="ECO:0000313" key="5">
    <source>
        <dbReference type="Proteomes" id="UP001178662"/>
    </source>
</evidence>
<comment type="subcellular location">
    <subcellularLocation>
        <location evidence="3">Cytoplasm</location>
    </subcellularLocation>
</comment>
<comment type="caution">
    <text evidence="3">Lacks conserved residue(s) required for the propagation of feature annotation.</text>
</comment>
<dbReference type="PANTHER" id="PTHR43213:SF5">
    <property type="entry name" value="BIFUNCTIONAL DTTP_UTP PYROPHOSPHATASE_METHYLTRANSFERASE PROTEIN-RELATED"/>
    <property type="match status" value="1"/>
</dbReference>
<dbReference type="InterPro" id="IPR029001">
    <property type="entry name" value="ITPase-like_fam"/>
</dbReference>
<reference evidence="4" key="1">
    <citation type="submission" date="2023-03" db="EMBL/GenBank/DDBJ databases">
        <title>Andean soil-derived lignocellulolytic bacterial consortium as a source of novel taxa and putative plastic-active enzymes.</title>
        <authorList>
            <person name="Diaz-Garcia L."/>
            <person name="Chuvochina M."/>
            <person name="Feuerriegel G."/>
            <person name="Bunk B."/>
            <person name="Sproer C."/>
            <person name="Streit W.R."/>
            <person name="Rodriguez L.M."/>
            <person name="Overmann J."/>
            <person name="Jimenez D.J."/>
        </authorList>
    </citation>
    <scope>NUCLEOTIDE SEQUENCE</scope>
    <source>
        <strain evidence="4">MAG 2441</strain>
    </source>
</reference>
<dbReference type="AlphaFoldDB" id="A0AA95F1V6"/>
<comment type="cofactor">
    <cofactor evidence="1 3">
        <name>a divalent metal cation</name>
        <dbReference type="ChEBI" id="CHEBI:60240"/>
    </cofactor>
</comment>
<dbReference type="PIRSF" id="PIRSF006305">
    <property type="entry name" value="Maf"/>
    <property type="match status" value="1"/>
</dbReference>
<feature type="active site" description="Proton acceptor" evidence="3">
    <location>
        <position position="81"/>
    </location>
</feature>
<dbReference type="GO" id="GO:0005737">
    <property type="term" value="C:cytoplasm"/>
    <property type="evidence" value="ECO:0007669"/>
    <property type="project" value="UniProtKB-SubCell"/>
</dbReference>
<dbReference type="GO" id="GO:0009117">
    <property type="term" value="P:nucleotide metabolic process"/>
    <property type="evidence" value="ECO:0007669"/>
    <property type="project" value="UniProtKB-KW"/>
</dbReference>
<dbReference type="HAMAP" id="MF_00528">
    <property type="entry name" value="Maf"/>
    <property type="match status" value="1"/>
</dbReference>
<dbReference type="Gene3D" id="3.90.950.10">
    <property type="match status" value="1"/>
</dbReference>
<feature type="site" description="Important for substrate specificity" evidence="3">
    <location>
        <position position="166"/>
    </location>
</feature>
<dbReference type="EC" id="3.6.1.9" evidence="3"/>
<keyword evidence="2 3" id="KW-0378">Hydrolase</keyword>
<dbReference type="EMBL" id="CP119317">
    <property type="protein sequence ID" value="WEK55353.1"/>
    <property type="molecule type" value="Genomic_DNA"/>
</dbReference>
<comment type="catalytic activity">
    <reaction evidence="3">
        <text>dTTP + H2O = dTMP + diphosphate + H(+)</text>
        <dbReference type="Rhea" id="RHEA:28534"/>
        <dbReference type="ChEBI" id="CHEBI:15377"/>
        <dbReference type="ChEBI" id="CHEBI:15378"/>
        <dbReference type="ChEBI" id="CHEBI:33019"/>
        <dbReference type="ChEBI" id="CHEBI:37568"/>
        <dbReference type="ChEBI" id="CHEBI:63528"/>
        <dbReference type="EC" id="3.6.1.9"/>
    </reaction>
</comment>
<dbReference type="PANTHER" id="PTHR43213">
    <property type="entry name" value="BIFUNCTIONAL DTTP/UTP PYROPHOSPHATASE/METHYLTRANSFERASE PROTEIN-RELATED"/>
    <property type="match status" value="1"/>
</dbReference>
<dbReference type="InterPro" id="IPR003697">
    <property type="entry name" value="Maf-like"/>
</dbReference>
<keyword evidence="5" id="KW-1185">Reference proteome</keyword>
<gene>
    <name evidence="4" type="ORF">P0Y55_04655</name>
</gene>
<dbReference type="CDD" id="cd00555">
    <property type="entry name" value="Maf"/>
    <property type="match status" value="1"/>
</dbReference>
<dbReference type="Proteomes" id="UP001178662">
    <property type="component" value="Chromosome"/>
</dbReference>
<dbReference type="SUPFAM" id="SSF52972">
    <property type="entry name" value="ITPase-like"/>
    <property type="match status" value="1"/>
</dbReference>
<protein>
    <recommendedName>
        <fullName evidence="3">dTTP/UTP pyrophosphatase</fullName>
        <shortName evidence="3">dTTPase/UTPase</shortName>
        <ecNumber evidence="3">3.6.1.9</ecNumber>
    </recommendedName>
    <alternativeName>
        <fullName evidence="3">Nucleoside triphosphate pyrophosphatase</fullName>
    </alternativeName>
    <alternativeName>
        <fullName evidence="3">Nucleotide pyrophosphatase</fullName>
        <shortName evidence="3">Nucleotide PPase</shortName>
    </alternativeName>
</protein>
<evidence type="ECO:0000256" key="3">
    <source>
        <dbReference type="HAMAP-Rule" id="MF_00528"/>
    </source>
</evidence>
<feature type="site" description="Important for substrate specificity" evidence="3">
    <location>
        <position position="82"/>
    </location>
</feature>
<dbReference type="GO" id="GO:0047429">
    <property type="term" value="F:nucleoside triphosphate diphosphatase activity"/>
    <property type="evidence" value="ECO:0007669"/>
    <property type="project" value="UniProtKB-EC"/>
</dbReference>